<reference evidence="2 3" key="1">
    <citation type="submission" date="2024-08" db="EMBL/GenBank/DDBJ databases">
        <authorList>
            <person name="Lu H."/>
        </authorList>
    </citation>
    <scope>NUCLEOTIDE SEQUENCE [LARGE SCALE GENOMIC DNA]</scope>
    <source>
        <strain evidence="2 3">BYS78W</strain>
    </source>
</reference>
<sequence length="97" mass="10414">MTTPLYDFRSLAPFERHQLAFQSFDALAPGEAFELINDHEPRGLLMQFGARHPDAFSWRVLEAEPGAWRIRIARVKAGEAAAAVPVAGGCGCGGCGG</sequence>
<dbReference type="EMBL" id="JBIGIC010000008">
    <property type="protein sequence ID" value="MFG6488342.1"/>
    <property type="molecule type" value="Genomic_DNA"/>
</dbReference>
<evidence type="ECO:0000313" key="3">
    <source>
        <dbReference type="Proteomes" id="UP001606134"/>
    </source>
</evidence>
<proteinExistence type="predicted"/>
<name>A0ABW7HEI7_9BURK</name>
<dbReference type="Proteomes" id="UP001606134">
    <property type="component" value="Unassembled WGS sequence"/>
</dbReference>
<protein>
    <submittedName>
        <fullName evidence="2">DUF2249 domain-containing protein</fullName>
    </submittedName>
</protein>
<evidence type="ECO:0000313" key="2">
    <source>
        <dbReference type="EMBL" id="MFG6488342.1"/>
    </source>
</evidence>
<dbReference type="RefSeq" id="WP_394413053.1">
    <property type="nucleotide sequence ID" value="NZ_JBIGIC010000008.1"/>
</dbReference>
<evidence type="ECO:0000259" key="1">
    <source>
        <dbReference type="Pfam" id="PF10006"/>
    </source>
</evidence>
<accession>A0ABW7HEI7</accession>
<dbReference type="InterPro" id="IPR018720">
    <property type="entry name" value="DUF2249"/>
</dbReference>
<keyword evidence="3" id="KW-1185">Reference proteome</keyword>
<dbReference type="Pfam" id="PF10006">
    <property type="entry name" value="DUF2249"/>
    <property type="match status" value="1"/>
</dbReference>
<feature type="domain" description="DUF2249" evidence="1">
    <location>
        <begin position="7"/>
        <end position="74"/>
    </location>
</feature>
<gene>
    <name evidence="2" type="ORF">ACG04R_16765</name>
</gene>
<organism evidence="2 3">
    <name type="scientific">Pelomonas candidula</name>
    <dbReference type="NCBI Taxonomy" id="3299025"/>
    <lineage>
        <taxon>Bacteria</taxon>
        <taxon>Pseudomonadati</taxon>
        <taxon>Pseudomonadota</taxon>
        <taxon>Betaproteobacteria</taxon>
        <taxon>Burkholderiales</taxon>
        <taxon>Sphaerotilaceae</taxon>
        <taxon>Roseateles</taxon>
    </lineage>
</organism>
<comment type="caution">
    <text evidence="2">The sequence shown here is derived from an EMBL/GenBank/DDBJ whole genome shotgun (WGS) entry which is preliminary data.</text>
</comment>